<reference evidence="1 2" key="1">
    <citation type="submission" date="2018-04" db="EMBL/GenBank/DDBJ databases">
        <title>Flavobacterium sp. nov., isolated from glacier ice.</title>
        <authorList>
            <person name="Liu Q."/>
            <person name="Xin Y.-H."/>
        </authorList>
    </citation>
    <scope>NUCLEOTIDE SEQUENCE [LARGE SCALE GENOMIC DNA]</scope>
    <source>
        <strain evidence="1 2">LB2P30</strain>
    </source>
</reference>
<keyword evidence="1" id="KW-0413">Isomerase</keyword>
<dbReference type="EMBL" id="QCZH01000006">
    <property type="protein sequence ID" value="PWA09658.1"/>
    <property type="molecule type" value="Genomic_DNA"/>
</dbReference>
<dbReference type="InterPro" id="IPR004220">
    <property type="entry name" value="5-COMe_2-OHmuconate_Isoase"/>
</dbReference>
<dbReference type="RefSeq" id="WP_116762407.1">
    <property type="nucleotide sequence ID" value="NZ_QCZH01000006.1"/>
</dbReference>
<protein>
    <submittedName>
        <fullName evidence="1">5-carboxymethyl-2-hydroxymuconate isomerase</fullName>
    </submittedName>
</protein>
<dbReference type="Gene3D" id="3.30.429.10">
    <property type="entry name" value="Macrophage Migration Inhibitory Factor"/>
    <property type="match status" value="1"/>
</dbReference>
<sequence length="114" mass="13010">MPHFVIDCSQNILNLKSPEEIMQAVYDTAEATALFDVGDIKVRINPFQYYNIGNTKDDFIHIFANIMEGRTTAQKSNLSHKIIGQLKILFPEVPILSINIRDFEKATYCNKSMV</sequence>
<gene>
    <name evidence="1" type="ORF">DB891_07705</name>
</gene>
<dbReference type="PANTHER" id="PTHR37950">
    <property type="entry name" value="4-HYDROXYPHENYLACETATE CATABOLISM PROTEIN"/>
    <property type="match status" value="1"/>
</dbReference>
<dbReference type="SUPFAM" id="SSF55331">
    <property type="entry name" value="Tautomerase/MIF"/>
    <property type="match status" value="1"/>
</dbReference>
<comment type="caution">
    <text evidence="1">The sequence shown here is derived from an EMBL/GenBank/DDBJ whole genome shotgun (WGS) entry which is preliminary data.</text>
</comment>
<accession>A0A2U1JXX8</accession>
<evidence type="ECO:0000313" key="1">
    <source>
        <dbReference type="EMBL" id="PWA09658.1"/>
    </source>
</evidence>
<dbReference type="Pfam" id="PF02962">
    <property type="entry name" value="CHMI"/>
    <property type="match status" value="1"/>
</dbReference>
<organism evidence="1 2">
    <name type="scientific">Flavobacterium laiguense</name>
    <dbReference type="NCBI Taxonomy" id="2169409"/>
    <lineage>
        <taxon>Bacteria</taxon>
        <taxon>Pseudomonadati</taxon>
        <taxon>Bacteroidota</taxon>
        <taxon>Flavobacteriia</taxon>
        <taxon>Flavobacteriales</taxon>
        <taxon>Flavobacteriaceae</taxon>
        <taxon>Flavobacterium</taxon>
    </lineage>
</organism>
<dbReference type="OrthoDB" id="9814215at2"/>
<dbReference type="PANTHER" id="PTHR37950:SF1">
    <property type="entry name" value="4-HYDROXYPHENYLACETATE CATABOLISM PROTEIN"/>
    <property type="match status" value="1"/>
</dbReference>
<proteinExistence type="predicted"/>
<name>A0A2U1JXX8_9FLAO</name>
<evidence type="ECO:0000313" key="2">
    <source>
        <dbReference type="Proteomes" id="UP000245618"/>
    </source>
</evidence>
<dbReference type="GO" id="GO:0008704">
    <property type="term" value="F:5-carboxymethyl-2-hydroxymuconate delta-isomerase activity"/>
    <property type="evidence" value="ECO:0007669"/>
    <property type="project" value="InterPro"/>
</dbReference>
<dbReference type="CDD" id="cd00580">
    <property type="entry name" value="CHMI"/>
    <property type="match status" value="1"/>
</dbReference>
<dbReference type="Proteomes" id="UP000245618">
    <property type="component" value="Unassembled WGS sequence"/>
</dbReference>
<keyword evidence="2" id="KW-1185">Reference proteome</keyword>
<dbReference type="InterPro" id="IPR014347">
    <property type="entry name" value="Tautomerase/MIF_sf"/>
</dbReference>
<dbReference type="AlphaFoldDB" id="A0A2U1JXX8"/>